<evidence type="ECO:0000313" key="6">
    <source>
        <dbReference type="Proteomes" id="UP000777482"/>
    </source>
</evidence>
<dbReference type="PROSITE" id="PS50082">
    <property type="entry name" value="WD_REPEATS_2"/>
    <property type="match status" value="2"/>
</dbReference>
<evidence type="ECO:0000256" key="4">
    <source>
        <dbReference type="SAM" id="MobiDB-lite"/>
    </source>
</evidence>
<dbReference type="EMBL" id="PUHQ01000001">
    <property type="protein sequence ID" value="KAG0667523.1"/>
    <property type="molecule type" value="Genomic_DNA"/>
</dbReference>
<keyword evidence="6" id="KW-1185">Reference proteome</keyword>
<dbReference type="PRINTS" id="PR00320">
    <property type="entry name" value="GPROTEINBRPT"/>
</dbReference>
<feature type="repeat" description="WD" evidence="3">
    <location>
        <begin position="84"/>
        <end position="132"/>
    </location>
</feature>
<keyword evidence="2" id="KW-0677">Repeat</keyword>
<dbReference type="Pfam" id="PF00400">
    <property type="entry name" value="WD40"/>
    <property type="match status" value="3"/>
</dbReference>
<name>A0A9P7BAP3_RHOMI</name>
<evidence type="ECO:0008006" key="7">
    <source>
        <dbReference type="Google" id="ProtNLM"/>
    </source>
</evidence>
<dbReference type="OrthoDB" id="6262491at2759"/>
<accession>A0A9P7BAP3</accession>
<proteinExistence type="predicted"/>
<evidence type="ECO:0000313" key="5">
    <source>
        <dbReference type="EMBL" id="KAG0667523.1"/>
    </source>
</evidence>
<dbReference type="InterPro" id="IPR015943">
    <property type="entry name" value="WD40/YVTN_repeat-like_dom_sf"/>
</dbReference>
<dbReference type="PANTHER" id="PTHR19848:SF8">
    <property type="entry name" value="F-BOX AND WD REPEAT DOMAIN CONTAINING 7"/>
    <property type="match status" value="1"/>
</dbReference>
<evidence type="ECO:0000256" key="2">
    <source>
        <dbReference type="ARBA" id="ARBA00022737"/>
    </source>
</evidence>
<dbReference type="PANTHER" id="PTHR19848">
    <property type="entry name" value="WD40 REPEAT PROTEIN"/>
    <property type="match status" value="1"/>
</dbReference>
<dbReference type="InterPro" id="IPR036322">
    <property type="entry name" value="WD40_repeat_dom_sf"/>
</dbReference>
<protein>
    <recommendedName>
        <fullName evidence="7">WD40 repeat-like protein</fullName>
    </recommendedName>
</protein>
<feature type="repeat" description="WD" evidence="3">
    <location>
        <begin position="133"/>
        <end position="166"/>
    </location>
</feature>
<dbReference type="Gene3D" id="2.130.10.10">
    <property type="entry name" value="YVTN repeat-like/Quinoprotein amine dehydrogenase"/>
    <property type="match status" value="2"/>
</dbReference>
<dbReference type="InterPro" id="IPR001680">
    <property type="entry name" value="WD40_rpt"/>
</dbReference>
<dbReference type="InterPro" id="IPR019775">
    <property type="entry name" value="WD40_repeat_CS"/>
</dbReference>
<comment type="caution">
    <text evidence="5">The sequence shown here is derived from an EMBL/GenBank/DDBJ whole genome shotgun (WGS) entry which is preliminary data.</text>
</comment>
<dbReference type="AlphaFoldDB" id="A0A9P7BAP3"/>
<dbReference type="SUPFAM" id="SSF50978">
    <property type="entry name" value="WD40 repeat-like"/>
    <property type="match status" value="1"/>
</dbReference>
<sequence>MAYTSDTDKLFLSDAQHEQSAIRAARANALADRGAPIQLPSKPISVRVRPPRRGSPSEPEAWIAESGFVVRRVALQSGKTQQVYRGHTGPVTSLDFYAVPLGGGKTREVLISGSWDKSFRVWDVQTKALLSTTVGHLDFVKAVHVIPDLCVLVTASSDKDIRVWDLAALDSFDFASLLASTGVEPDPTATAPRQGAAPPPARPLRPLPCLLALKAHTRPIEVLASYPLLRELPDGVADDEVDVSLRERTGRFALVSADSMGALKVWELWREGSGLKGELRCEVRQHEGGIYDLALSRDGEMWTASVDNSVLLAQLSLTSASAAPTPLLRIPHPAQIRSVLPLASVFPDSPYLVTGSSDELFRLIDLSSSAALDPNPAREAKREWRGIPLAAPVEGCVRAVEAHTHEVVQLCAYHSSDGQQWLLSASLDNTLRRWKWPDVLTQEMDKVVVVKETAAAEEESLLTEEEERELAELMGDD</sequence>
<evidence type="ECO:0000256" key="3">
    <source>
        <dbReference type="PROSITE-ProRule" id="PRU00221"/>
    </source>
</evidence>
<keyword evidence="1 3" id="KW-0853">WD repeat</keyword>
<dbReference type="SMART" id="SM00320">
    <property type="entry name" value="WD40"/>
    <property type="match status" value="5"/>
</dbReference>
<organism evidence="5 6">
    <name type="scientific">Rhodotorula mucilaginosa</name>
    <name type="common">Yeast</name>
    <name type="synonym">Rhodotorula rubra</name>
    <dbReference type="NCBI Taxonomy" id="5537"/>
    <lineage>
        <taxon>Eukaryota</taxon>
        <taxon>Fungi</taxon>
        <taxon>Dikarya</taxon>
        <taxon>Basidiomycota</taxon>
        <taxon>Pucciniomycotina</taxon>
        <taxon>Microbotryomycetes</taxon>
        <taxon>Sporidiobolales</taxon>
        <taxon>Sporidiobolaceae</taxon>
        <taxon>Rhodotorula</taxon>
    </lineage>
</organism>
<reference evidence="5 6" key="1">
    <citation type="submission" date="2020-11" db="EMBL/GenBank/DDBJ databases">
        <title>Kefir isolates.</title>
        <authorList>
            <person name="Marcisauskas S."/>
            <person name="Kim Y."/>
            <person name="Blasche S."/>
        </authorList>
    </citation>
    <scope>NUCLEOTIDE SEQUENCE [LARGE SCALE GENOMIC DNA]</scope>
    <source>
        <strain evidence="5 6">KR</strain>
    </source>
</reference>
<dbReference type="Proteomes" id="UP000777482">
    <property type="component" value="Unassembled WGS sequence"/>
</dbReference>
<evidence type="ECO:0000256" key="1">
    <source>
        <dbReference type="ARBA" id="ARBA00022574"/>
    </source>
</evidence>
<feature type="region of interest" description="Disordered" evidence="4">
    <location>
        <begin position="458"/>
        <end position="477"/>
    </location>
</feature>
<dbReference type="PROSITE" id="PS50294">
    <property type="entry name" value="WD_REPEATS_REGION"/>
    <property type="match status" value="2"/>
</dbReference>
<dbReference type="InterPro" id="IPR020472">
    <property type="entry name" value="WD40_PAC1"/>
</dbReference>
<dbReference type="PROSITE" id="PS00678">
    <property type="entry name" value="WD_REPEATS_1"/>
    <property type="match status" value="1"/>
</dbReference>
<gene>
    <name evidence="5" type="ORF">C6P46_000056</name>
</gene>